<sequence>MTIVRVALDVPLSTLFDYSLGNSIAIIPGQRVLVSFRRKKMAGVVMECAMDSVLSPERIKPVLQVLRDIPPLSDELLVLLRFCSDYYHYPLGVTVLSALPVRLRTSQLVTLKEAMQYRLSVSGRALDLSLLSKRKVVQHRILAALKLDSLSVAQVRALSPSAASALKALSQAGWVETCAVPAVSSKFTFNNTHTLTLEQQQAVDAITKASCFGCFLLHGITGSGKTEIYVHLMNRILQQGGQVLLLVPEINLTPQLENYFRSRLPDVELVSLHSGLSDGERMQNWLRAQSGHARIILGTRLAVFTPLPQLALLIVDEEHDVSFKQQDGLRYSARDVAIFRASQRGIPIVLGSATPSLESYYNAQSGRYQMLRLTQRAATQAQLPTVSCINTSNIVMQHGLSEPLLKALAERLQRGEQSLIFINRRGYAPVLMCGACGWLSGCSNCAGKLVLHLKDRRLRCHHCGHQERVPHACPSCGNADLQPIGIGTQRVESALQEHFPKARILRVDRDSTRNKGTWQAMRQQIHEDAVDILVGTQMLAKGHDFPNLTLVGVLNPDGALYSSDFRASEKLFAQLVQVAGRAGRADKLGEVLIQTAFPDHPLFRALREHDYDTWAKILLAERQSAGFPPFMYQVLLRAEAKDEAHMYTFLQQARDAAIELAMPVDIYGVVPAAMPRRANHFLAQLLVQSEARKPLQQFLREWRPLLDALPAQKLRWSLDIDPMDF</sequence>
<evidence type="ECO:0000256" key="6">
    <source>
        <dbReference type="ARBA" id="ARBA00022806"/>
    </source>
</evidence>
<keyword evidence="1 11" id="KW-0639">Primosome</keyword>
<evidence type="ECO:0000256" key="9">
    <source>
        <dbReference type="ARBA" id="ARBA00023125"/>
    </source>
</evidence>
<keyword evidence="6 11" id="KW-0347">Helicase</keyword>
<dbReference type="GO" id="GO:0016787">
    <property type="term" value="F:hydrolase activity"/>
    <property type="evidence" value="ECO:0007669"/>
    <property type="project" value="UniProtKB-KW"/>
</dbReference>
<evidence type="ECO:0000259" key="12">
    <source>
        <dbReference type="PROSITE" id="PS51192"/>
    </source>
</evidence>
<evidence type="ECO:0000256" key="4">
    <source>
        <dbReference type="ARBA" id="ARBA00022741"/>
    </source>
</evidence>
<dbReference type="PANTHER" id="PTHR30580">
    <property type="entry name" value="PRIMOSOMAL PROTEIN N"/>
    <property type="match status" value="1"/>
</dbReference>
<dbReference type="InterPro" id="IPR027417">
    <property type="entry name" value="P-loop_NTPase"/>
</dbReference>
<dbReference type="InterPro" id="IPR042115">
    <property type="entry name" value="PriA_3primeBD_sf"/>
</dbReference>
<dbReference type="InterPro" id="IPR014001">
    <property type="entry name" value="Helicase_ATP-bd"/>
</dbReference>
<dbReference type="EMBL" id="OU912926">
    <property type="protein sequence ID" value="CAG9931879.1"/>
    <property type="molecule type" value="Genomic_DNA"/>
</dbReference>
<organism evidence="13 14">
    <name type="scientific">Candidatus Nitrotoga arctica</name>
    <dbReference type="NCBI Taxonomy" id="453162"/>
    <lineage>
        <taxon>Bacteria</taxon>
        <taxon>Pseudomonadati</taxon>
        <taxon>Pseudomonadota</taxon>
        <taxon>Betaproteobacteria</taxon>
        <taxon>Nitrosomonadales</taxon>
        <taxon>Gallionellaceae</taxon>
        <taxon>Candidatus Nitrotoga</taxon>
    </lineage>
</organism>
<feature type="domain" description="Helicase ATP-binding" evidence="12">
    <location>
        <begin position="206"/>
        <end position="373"/>
    </location>
</feature>
<keyword evidence="3 11" id="KW-0479">Metal-binding</keyword>
<comment type="subunit">
    <text evidence="11">Component of the replication restart primosome.</text>
</comment>
<dbReference type="Proteomes" id="UP000839052">
    <property type="component" value="Chromosome"/>
</dbReference>
<keyword evidence="8 11" id="KW-0067">ATP-binding</keyword>
<dbReference type="Gene3D" id="3.40.50.300">
    <property type="entry name" value="P-loop containing nucleotide triphosphate hydrolases"/>
    <property type="match status" value="2"/>
</dbReference>
<comment type="function">
    <text evidence="11">Initiates the restart of stalled replication forks, which reloads the replicative helicase on sites other than the origin of replication. Recognizes and binds to abandoned replication forks and remodels them to uncover a helicase loading site. Promotes assembly of the primosome at these replication forks.</text>
</comment>
<evidence type="ECO:0000256" key="1">
    <source>
        <dbReference type="ARBA" id="ARBA00022515"/>
    </source>
</evidence>
<name>A0ABM8YWI5_9PROT</name>
<dbReference type="CDD" id="cd18804">
    <property type="entry name" value="SF2_C_priA"/>
    <property type="match status" value="1"/>
</dbReference>
<dbReference type="Pfam" id="PF00270">
    <property type="entry name" value="DEAD"/>
    <property type="match status" value="1"/>
</dbReference>
<keyword evidence="7 11" id="KW-0862">Zinc</keyword>
<comment type="cofactor">
    <cofactor evidence="11">
        <name>Zn(2+)</name>
        <dbReference type="ChEBI" id="CHEBI:29105"/>
    </cofactor>
    <text evidence="11">Binds 2 zinc ions per subunit.</text>
</comment>
<evidence type="ECO:0000256" key="8">
    <source>
        <dbReference type="ARBA" id="ARBA00022840"/>
    </source>
</evidence>
<dbReference type="SMART" id="SM00487">
    <property type="entry name" value="DEXDc"/>
    <property type="match status" value="1"/>
</dbReference>
<dbReference type="PANTHER" id="PTHR30580:SF0">
    <property type="entry name" value="PRIMOSOMAL PROTEIN N"/>
    <property type="match status" value="1"/>
</dbReference>
<dbReference type="InterPro" id="IPR001650">
    <property type="entry name" value="Helicase_C-like"/>
</dbReference>
<reference evidence="13 14" key="1">
    <citation type="submission" date="2021-10" db="EMBL/GenBank/DDBJ databases">
        <authorList>
            <person name="Koch H."/>
        </authorList>
    </citation>
    <scope>NUCLEOTIDE SEQUENCE [LARGE SCALE GENOMIC DNA]</scope>
    <source>
        <strain evidence="13">6680</strain>
    </source>
</reference>
<evidence type="ECO:0000256" key="5">
    <source>
        <dbReference type="ARBA" id="ARBA00022801"/>
    </source>
</evidence>
<dbReference type="SMART" id="SM00490">
    <property type="entry name" value="HELICc"/>
    <property type="match status" value="1"/>
</dbReference>
<evidence type="ECO:0000256" key="10">
    <source>
        <dbReference type="ARBA" id="ARBA00023235"/>
    </source>
</evidence>
<evidence type="ECO:0000256" key="11">
    <source>
        <dbReference type="HAMAP-Rule" id="MF_00983"/>
    </source>
</evidence>
<keyword evidence="5 11" id="KW-0378">Hydrolase</keyword>
<dbReference type="NCBIfam" id="NF004067">
    <property type="entry name" value="PRK05580.1-4"/>
    <property type="match status" value="1"/>
</dbReference>
<dbReference type="Pfam" id="PF18074">
    <property type="entry name" value="PriA_C"/>
    <property type="match status" value="1"/>
</dbReference>
<feature type="binding site" evidence="11">
    <location>
        <position position="460"/>
    </location>
    <ligand>
        <name>Zn(2+)</name>
        <dbReference type="ChEBI" id="CHEBI:29105"/>
        <label>2</label>
    </ligand>
</feature>
<comment type="catalytic activity">
    <reaction evidence="11">
        <text>ATP + H2O = ADP + phosphate + H(+)</text>
        <dbReference type="Rhea" id="RHEA:13065"/>
        <dbReference type="ChEBI" id="CHEBI:15377"/>
        <dbReference type="ChEBI" id="CHEBI:15378"/>
        <dbReference type="ChEBI" id="CHEBI:30616"/>
        <dbReference type="ChEBI" id="CHEBI:43474"/>
        <dbReference type="ChEBI" id="CHEBI:456216"/>
        <dbReference type="EC" id="5.6.2.4"/>
    </reaction>
</comment>
<dbReference type="CDD" id="cd17929">
    <property type="entry name" value="DEXHc_priA"/>
    <property type="match status" value="1"/>
</dbReference>
<feature type="binding site" evidence="11">
    <location>
        <position position="442"/>
    </location>
    <ligand>
        <name>Zn(2+)</name>
        <dbReference type="ChEBI" id="CHEBI:29105"/>
        <label>2</label>
    </ligand>
</feature>
<dbReference type="EC" id="5.6.2.4" evidence="11"/>
<feature type="binding site" evidence="11">
    <location>
        <position position="463"/>
    </location>
    <ligand>
        <name>Zn(2+)</name>
        <dbReference type="ChEBI" id="CHEBI:29105"/>
        <label>2</label>
    </ligand>
</feature>
<keyword evidence="2 11" id="KW-0235">DNA replication</keyword>
<dbReference type="InterPro" id="IPR041236">
    <property type="entry name" value="PriA_C"/>
</dbReference>
<dbReference type="SUPFAM" id="SSF52540">
    <property type="entry name" value="P-loop containing nucleoside triphosphate hydrolases"/>
    <property type="match status" value="2"/>
</dbReference>
<dbReference type="InterPro" id="IPR011545">
    <property type="entry name" value="DEAD/DEAH_box_helicase_dom"/>
</dbReference>
<keyword evidence="9 11" id="KW-0238">DNA-binding</keyword>
<dbReference type="InterPro" id="IPR041222">
    <property type="entry name" value="PriA_3primeBD"/>
</dbReference>
<keyword evidence="10 11" id="KW-0413">Isomerase</keyword>
<dbReference type="Pfam" id="PF00271">
    <property type="entry name" value="Helicase_C"/>
    <property type="match status" value="1"/>
</dbReference>
<dbReference type="InterPro" id="IPR005259">
    <property type="entry name" value="PriA"/>
</dbReference>
<comment type="similarity">
    <text evidence="11">Belongs to the helicase family. PriA subfamily.</text>
</comment>
<dbReference type="Pfam" id="PF18319">
    <property type="entry name" value="Zn_ribbon_PriA"/>
    <property type="match status" value="1"/>
</dbReference>
<evidence type="ECO:0000313" key="13">
    <source>
        <dbReference type="EMBL" id="CAG9931879.1"/>
    </source>
</evidence>
<dbReference type="InterPro" id="IPR040498">
    <property type="entry name" value="PriA_CRR"/>
</dbReference>
<dbReference type="NCBIfam" id="TIGR00595">
    <property type="entry name" value="priA"/>
    <property type="match status" value="1"/>
</dbReference>
<protein>
    <recommendedName>
        <fullName evidence="11">Replication restart protein PriA</fullName>
    </recommendedName>
    <alternativeName>
        <fullName evidence="11">ATP-dependent DNA helicase PriA</fullName>
        <ecNumber evidence="11">5.6.2.4</ecNumber>
    </alternativeName>
    <alternativeName>
        <fullName evidence="11">DNA 3'-5' helicase PriA</fullName>
    </alternativeName>
</protein>
<feature type="binding site" evidence="11">
    <location>
        <position position="445"/>
    </location>
    <ligand>
        <name>Zn(2+)</name>
        <dbReference type="ChEBI" id="CHEBI:29105"/>
        <label>2</label>
    </ligand>
</feature>
<dbReference type="Pfam" id="PF17764">
    <property type="entry name" value="PriA_3primeBD"/>
    <property type="match status" value="1"/>
</dbReference>
<comment type="catalytic activity">
    <reaction evidence="11">
        <text>Couples ATP hydrolysis with the unwinding of duplex DNA by translocating in the 3'-5' direction.</text>
        <dbReference type="EC" id="5.6.2.4"/>
    </reaction>
</comment>
<evidence type="ECO:0000313" key="14">
    <source>
        <dbReference type="Proteomes" id="UP000839052"/>
    </source>
</evidence>
<evidence type="ECO:0000256" key="2">
    <source>
        <dbReference type="ARBA" id="ARBA00022705"/>
    </source>
</evidence>
<evidence type="ECO:0000256" key="7">
    <source>
        <dbReference type="ARBA" id="ARBA00022833"/>
    </source>
</evidence>
<feature type="binding site" evidence="11">
    <location>
        <position position="476"/>
    </location>
    <ligand>
        <name>Zn(2+)</name>
        <dbReference type="ChEBI" id="CHEBI:29105"/>
        <label>1</label>
    </ligand>
</feature>
<dbReference type="RefSeq" id="WP_239795916.1">
    <property type="nucleotide sequence ID" value="NZ_OU912926.1"/>
</dbReference>
<accession>A0ABM8YWI5</accession>
<keyword evidence="4 11" id="KW-0547">Nucleotide-binding</keyword>
<dbReference type="HAMAP" id="MF_00983">
    <property type="entry name" value="PriA"/>
    <property type="match status" value="1"/>
</dbReference>
<keyword evidence="14" id="KW-1185">Reference proteome</keyword>
<dbReference type="PROSITE" id="PS51192">
    <property type="entry name" value="HELICASE_ATP_BIND_1"/>
    <property type="match status" value="1"/>
</dbReference>
<feature type="binding site" evidence="11">
    <location>
        <position position="473"/>
    </location>
    <ligand>
        <name>Zn(2+)</name>
        <dbReference type="ChEBI" id="CHEBI:29105"/>
        <label>1</label>
    </ligand>
</feature>
<gene>
    <name evidence="11 13" type="primary">priA</name>
    <name evidence="13" type="ORF">NTG6680_0626</name>
</gene>
<feature type="binding site" evidence="11">
    <location>
        <position position="433"/>
    </location>
    <ligand>
        <name>Zn(2+)</name>
        <dbReference type="ChEBI" id="CHEBI:29105"/>
        <label>1</label>
    </ligand>
</feature>
<proteinExistence type="inferred from homology"/>
<evidence type="ECO:0000256" key="3">
    <source>
        <dbReference type="ARBA" id="ARBA00022723"/>
    </source>
</evidence>
<dbReference type="Gene3D" id="3.40.1440.60">
    <property type="entry name" value="PriA, 3(prime) DNA-binding domain"/>
    <property type="match status" value="1"/>
</dbReference>
<feature type="binding site" evidence="11">
    <location>
        <position position="436"/>
    </location>
    <ligand>
        <name>Zn(2+)</name>
        <dbReference type="ChEBI" id="CHEBI:29105"/>
        <label>1</label>
    </ligand>
</feature>